<keyword evidence="4" id="KW-0732">Signal</keyword>
<dbReference type="InterPro" id="IPR015943">
    <property type="entry name" value="WD40/YVTN_repeat-like_dom_sf"/>
</dbReference>
<protein>
    <submittedName>
        <fullName evidence="6">Quinon protein alcohol dehydrogenase-like superfamily</fullName>
    </submittedName>
</protein>
<evidence type="ECO:0000313" key="6">
    <source>
        <dbReference type="EMBL" id="KAK1757054.1"/>
    </source>
</evidence>
<feature type="chain" id="PRO_5042556469" evidence="4">
    <location>
        <begin position="20"/>
        <end position="546"/>
    </location>
</feature>
<dbReference type="Proteomes" id="UP001239445">
    <property type="component" value="Unassembled WGS sequence"/>
</dbReference>
<dbReference type="InterPro" id="IPR011047">
    <property type="entry name" value="Quinoprotein_ADH-like_sf"/>
</dbReference>
<dbReference type="PANTHER" id="PTHR32303:SF10">
    <property type="entry name" value="OUTER MEMBRANE PROTEIN ASSEMBLY FACTOR BAMB"/>
    <property type="match status" value="1"/>
</dbReference>
<evidence type="ECO:0000256" key="3">
    <source>
        <dbReference type="ARBA" id="ARBA00023002"/>
    </source>
</evidence>
<organism evidence="6 7">
    <name type="scientific">Echria macrotheca</name>
    <dbReference type="NCBI Taxonomy" id="438768"/>
    <lineage>
        <taxon>Eukaryota</taxon>
        <taxon>Fungi</taxon>
        <taxon>Dikarya</taxon>
        <taxon>Ascomycota</taxon>
        <taxon>Pezizomycotina</taxon>
        <taxon>Sordariomycetes</taxon>
        <taxon>Sordariomycetidae</taxon>
        <taxon>Sordariales</taxon>
        <taxon>Schizotheciaceae</taxon>
        <taxon>Echria</taxon>
    </lineage>
</organism>
<accession>A0AAJ0BH12</accession>
<dbReference type="Gene3D" id="2.130.10.10">
    <property type="entry name" value="YVTN repeat-like/Quinoprotein amine dehydrogenase"/>
    <property type="match status" value="1"/>
</dbReference>
<dbReference type="InterPro" id="IPR002372">
    <property type="entry name" value="PQQ_rpt_dom"/>
</dbReference>
<dbReference type="InterPro" id="IPR018391">
    <property type="entry name" value="PQQ_b-propeller_rpt"/>
</dbReference>
<keyword evidence="3" id="KW-0560">Oxidoreductase</keyword>
<dbReference type="SMART" id="SM00564">
    <property type="entry name" value="PQQ"/>
    <property type="match status" value="4"/>
</dbReference>
<dbReference type="Gene3D" id="2.140.10.10">
    <property type="entry name" value="Quinoprotein alcohol dehydrogenase-like superfamily"/>
    <property type="match status" value="1"/>
</dbReference>
<comment type="caution">
    <text evidence="6">The sequence shown here is derived from an EMBL/GenBank/DDBJ whole genome shotgun (WGS) entry which is preliminary data.</text>
</comment>
<reference evidence="6" key="1">
    <citation type="submission" date="2023-06" db="EMBL/GenBank/DDBJ databases">
        <title>Genome-scale phylogeny and comparative genomics of the fungal order Sordariales.</title>
        <authorList>
            <consortium name="Lawrence Berkeley National Laboratory"/>
            <person name="Hensen N."/>
            <person name="Bonometti L."/>
            <person name="Westerberg I."/>
            <person name="Brannstrom I.O."/>
            <person name="Guillou S."/>
            <person name="Cros-Aarteil S."/>
            <person name="Calhoun S."/>
            <person name="Haridas S."/>
            <person name="Kuo A."/>
            <person name="Mondo S."/>
            <person name="Pangilinan J."/>
            <person name="Riley R."/>
            <person name="Labutti K."/>
            <person name="Andreopoulos B."/>
            <person name="Lipzen A."/>
            <person name="Chen C."/>
            <person name="Yanf M."/>
            <person name="Daum C."/>
            <person name="Ng V."/>
            <person name="Clum A."/>
            <person name="Steindorff A."/>
            <person name="Ohm R."/>
            <person name="Martin F."/>
            <person name="Silar P."/>
            <person name="Natvig D."/>
            <person name="Lalanne C."/>
            <person name="Gautier V."/>
            <person name="Ament-Velasquez S.L."/>
            <person name="Kruys A."/>
            <person name="Hutchinson M.I."/>
            <person name="Powell A.J."/>
            <person name="Barry K."/>
            <person name="Miller A.N."/>
            <person name="Grigoriev I.V."/>
            <person name="Debuchy R."/>
            <person name="Gladieux P."/>
            <person name="Thoren M.H."/>
            <person name="Johannesson H."/>
        </authorList>
    </citation>
    <scope>NUCLEOTIDE SEQUENCE</scope>
    <source>
        <strain evidence="6">PSN4</strain>
    </source>
</reference>
<evidence type="ECO:0000256" key="4">
    <source>
        <dbReference type="SAM" id="SignalP"/>
    </source>
</evidence>
<comment type="similarity">
    <text evidence="2">Belongs to the bacterial PQQ dehydrogenase family.</text>
</comment>
<evidence type="ECO:0000259" key="5">
    <source>
        <dbReference type="Pfam" id="PF13360"/>
    </source>
</evidence>
<evidence type="ECO:0000256" key="2">
    <source>
        <dbReference type="ARBA" id="ARBA00008156"/>
    </source>
</evidence>
<name>A0AAJ0BH12_9PEZI</name>
<dbReference type="AlphaFoldDB" id="A0AAJ0BH12"/>
<dbReference type="GO" id="GO:0016491">
    <property type="term" value="F:oxidoreductase activity"/>
    <property type="evidence" value="ECO:0007669"/>
    <property type="project" value="UniProtKB-KW"/>
</dbReference>
<comment type="cofactor">
    <cofactor evidence="1">
        <name>pyrroloquinoline quinone</name>
        <dbReference type="ChEBI" id="CHEBI:58442"/>
    </cofactor>
</comment>
<dbReference type="EMBL" id="MU839831">
    <property type="protein sequence ID" value="KAK1757054.1"/>
    <property type="molecule type" value="Genomic_DNA"/>
</dbReference>
<keyword evidence="7" id="KW-1185">Reference proteome</keyword>
<dbReference type="SUPFAM" id="SSF50998">
    <property type="entry name" value="Quinoprotein alcohol dehydrogenase-like"/>
    <property type="match status" value="1"/>
</dbReference>
<dbReference type="PANTHER" id="PTHR32303">
    <property type="entry name" value="QUINOPROTEIN ALCOHOL DEHYDROGENASE (CYTOCHROME C)"/>
    <property type="match status" value="1"/>
</dbReference>
<feature type="signal peptide" evidence="4">
    <location>
        <begin position="1"/>
        <end position="19"/>
    </location>
</feature>
<feature type="domain" description="Pyrrolo-quinoline quinone repeat" evidence="5">
    <location>
        <begin position="301"/>
        <end position="513"/>
    </location>
</feature>
<dbReference type="Pfam" id="PF13360">
    <property type="entry name" value="PQQ_2"/>
    <property type="match status" value="1"/>
</dbReference>
<evidence type="ECO:0000256" key="1">
    <source>
        <dbReference type="ARBA" id="ARBA00001931"/>
    </source>
</evidence>
<evidence type="ECO:0000313" key="7">
    <source>
        <dbReference type="Proteomes" id="UP001239445"/>
    </source>
</evidence>
<gene>
    <name evidence="6" type="ORF">QBC47DRAFT_451524</name>
</gene>
<proteinExistence type="inferred from homology"/>
<sequence>MVTMFLLTLELEPCSGSLAVYTGGWTGWGGSYLNNRWVSSAKVSSSSIHSLSEHCKITYPVGVSAPPAILDGVAYYSTWNGSFVALDYKACSVKWQINVTGAVIDNFGALSAAQLATTVPIARTSPQIDEKNEIVYFGTQAWALVVAADLKSGKVLGVRQINSHPMATITMSPTLYNGTLFVGCSSGEENAAYLLNNNQTQYPCCSFIGNFVALTFDRSAGKFITHWDTPMIPPDAPTNGTEGKWSGIGVWGSQPAIDTQRHQVFIATGNVYTAPDAFEPCTDSPMSIDACVPPTIWQEAVLALDITTGKPNWVRRLSPLDSWTLVCGVPGSIPRDPALCPHEPGPDADFGMAPAFVPGTGGKKDVVTVGQKNGNLYSLDAATGAIEWASVTSPGGAGGGLMWGVAVDEARVYFSAINYPNLPWTLVPSNVSTNGSGFGAAGLANGRVVWSIAAPAGTMTQVPPTVVRDLVLVGWSGPPPAGVPPVSSGPGGILALNRETGAEVMRYPLDGPFYGGVAVQDEFLFAGTGYKGATGEGHFYVFAVKN</sequence>